<comment type="caution">
    <text evidence="1">The sequence shown here is derived from an EMBL/GenBank/DDBJ whole genome shotgun (WGS) entry which is preliminary data.</text>
</comment>
<name>A0A6G0VIK7_APHCR</name>
<reference evidence="1 2" key="1">
    <citation type="submission" date="2019-08" db="EMBL/GenBank/DDBJ databases">
        <title>Whole genome of Aphis craccivora.</title>
        <authorList>
            <person name="Voronova N.V."/>
            <person name="Shulinski R.S."/>
            <person name="Bandarenka Y.V."/>
            <person name="Zhorov D.G."/>
            <person name="Warner D."/>
        </authorList>
    </citation>
    <scope>NUCLEOTIDE SEQUENCE [LARGE SCALE GENOMIC DNA]</scope>
    <source>
        <strain evidence="1">180601</strain>
        <tissue evidence="1">Whole Body</tissue>
    </source>
</reference>
<gene>
    <name evidence="1" type="ORF">FWK35_00036632</name>
</gene>
<feature type="non-terminal residue" evidence="1">
    <location>
        <position position="192"/>
    </location>
</feature>
<sequence>LAILFADFPPNIWASASVILTRTSNACESFHSHFNKSFYTPHHQIYNFIYEILELQSEIYITINSIKLKTMEKIIQQYNENTIMRAEYQSHNIKNNFWRIVIVASSRFPLGNALMLNYYNKNNISIGRNFLRRNLYLKNTRRNLLHRNLYLKKGKRKLGPEIFDPLKKTRIGSAVLLSVPVAHAFHRTRGEK</sequence>
<evidence type="ECO:0000313" key="2">
    <source>
        <dbReference type="Proteomes" id="UP000478052"/>
    </source>
</evidence>
<evidence type="ECO:0000313" key="1">
    <source>
        <dbReference type="EMBL" id="KAF0687843.1"/>
    </source>
</evidence>
<accession>A0A6G0VIK7</accession>
<dbReference type="Proteomes" id="UP000478052">
    <property type="component" value="Unassembled WGS sequence"/>
</dbReference>
<feature type="non-terminal residue" evidence="1">
    <location>
        <position position="1"/>
    </location>
</feature>
<dbReference type="AlphaFoldDB" id="A0A6G0VIK7"/>
<dbReference type="OrthoDB" id="90756at2759"/>
<organism evidence="1 2">
    <name type="scientific">Aphis craccivora</name>
    <name type="common">Cowpea aphid</name>
    <dbReference type="NCBI Taxonomy" id="307492"/>
    <lineage>
        <taxon>Eukaryota</taxon>
        <taxon>Metazoa</taxon>
        <taxon>Ecdysozoa</taxon>
        <taxon>Arthropoda</taxon>
        <taxon>Hexapoda</taxon>
        <taxon>Insecta</taxon>
        <taxon>Pterygota</taxon>
        <taxon>Neoptera</taxon>
        <taxon>Paraneoptera</taxon>
        <taxon>Hemiptera</taxon>
        <taxon>Sternorrhyncha</taxon>
        <taxon>Aphidomorpha</taxon>
        <taxon>Aphidoidea</taxon>
        <taxon>Aphididae</taxon>
        <taxon>Aphidini</taxon>
        <taxon>Aphis</taxon>
        <taxon>Aphis</taxon>
    </lineage>
</organism>
<dbReference type="EMBL" id="VUJU01016720">
    <property type="protein sequence ID" value="KAF0687843.1"/>
    <property type="molecule type" value="Genomic_DNA"/>
</dbReference>
<evidence type="ECO:0008006" key="3">
    <source>
        <dbReference type="Google" id="ProtNLM"/>
    </source>
</evidence>
<proteinExistence type="predicted"/>
<keyword evidence="2" id="KW-1185">Reference proteome</keyword>
<protein>
    <recommendedName>
        <fullName evidence="3">MULE domain-containing protein</fullName>
    </recommendedName>
</protein>